<dbReference type="STRING" id="523846.Mfer_0846"/>
<keyword evidence="12" id="KW-1185">Reference proteome</keyword>
<keyword evidence="3 8" id="KW-0436">Ligase</keyword>
<dbReference type="NCBIfam" id="NF033195">
    <property type="entry name" value="F430_CfbB"/>
    <property type="match status" value="1"/>
</dbReference>
<dbReference type="HOGENOM" id="CLU_022752_2_1_2"/>
<feature type="active site" description="Nucleophile" evidence="8">
    <location>
        <position position="330"/>
    </location>
</feature>
<dbReference type="CDD" id="cd03130">
    <property type="entry name" value="GATase1_CobB"/>
    <property type="match status" value="1"/>
</dbReference>
<comment type="similarity">
    <text evidence="8">Belongs to the CobB/CbiA family.</text>
</comment>
<evidence type="ECO:0000256" key="7">
    <source>
        <dbReference type="ARBA" id="ARBA00022962"/>
    </source>
</evidence>
<dbReference type="EMBL" id="CP002278">
    <property type="protein sequence ID" value="ADP77644.1"/>
    <property type="molecule type" value="Genomic_DNA"/>
</dbReference>
<dbReference type="InterPro" id="IPR027417">
    <property type="entry name" value="P-loop_NTPase"/>
</dbReference>
<comment type="miscellaneous">
    <text evidence="8">The a and c carboxylates of cobyrinate and Ni-sirohydrochlorin are activated for nucleophilic attack via formation of a phosphorylated intermediate by ATP. CbiA catalyzes first the amidation of the c-carboxylate, and then that of the a-carboxylate.</text>
</comment>
<dbReference type="EC" id="6.3.5.11" evidence="8"/>
<comment type="catalytic activity">
    <reaction evidence="8">
        <text>Ni-sirohydrochlorin + 2 L-glutamine + 2 ATP + 2 H2O = Ni-sirohydrochlorin a,c-diamide + 2 L-glutamate + 2 ADP + 2 phosphate + 2 H(+)</text>
        <dbReference type="Rhea" id="RHEA:52896"/>
        <dbReference type="ChEBI" id="CHEBI:15377"/>
        <dbReference type="ChEBI" id="CHEBI:15378"/>
        <dbReference type="ChEBI" id="CHEBI:29985"/>
        <dbReference type="ChEBI" id="CHEBI:30616"/>
        <dbReference type="ChEBI" id="CHEBI:43474"/>
        <dbReference type="ChEBI" id="CHEBI:58359"/>
        <dbReference type="ChEBI" id="CHEBI:136841"/>
        <dbReference type="ChEBI" id="CHEBI:136887"/>
        <dbReference type="ChEBI" id="CHEBI:456216"/>
        <dbReference type="EC" id="6.3.5.12"/>
    </reaction>
</comment>
<evidence type="ECO:0000313" key="11">
    <source>
        <dbReference type="EMBL" id="ADP77644.1"/>
    </source>
</evidence>
<reference evidence="11 12" key="1">
    <citation type="journal article" date="2010" name="Stand. Genomic Sci.">
        <title>Complete genome sequence of Methanothermus fervidus type strain (V24S).</title>
        <authorList>
            <person name="Anderson I."/>
            <person name="Djao O.D."/>
            <person name="Misra M."/>
            <person name="Chertkov O."/>
            <person name="Nolan M."/>
            <person name="Lucas S."/>
            <person name="Lapidus A."/>
            <person name="Del Rio T.G."/>
            <person name="Tice H."/>
            <person name="Cheng J.F."/>
            <person name="Tapia R."/>
            <person name="Han C."/>
            <person name="Goodwin L."/>
            <person name="Pitluck S."/>
            <person name="Liolios K."/>
            <person name="Ivanova N."/>
            <person name="Mavromatis K."/>
            <person name="Mikhailova N."/>
            <person name="Pati A."/>
            <person name="Brambilla E."/>
            <person name="Chen A."/>
            <person name="Palaniappan K."/>
            <person name="Land M."/>
            <person name="Hauser L."/>
            <person name="Chang Y.J."/>
            <person name="Jeffries C.D."/>
            <person name="Sikorski J."/>
            <person name="Spring S."/>
            <person name="Rohde M."/>
            <person name="Eichinger K."/>
            <person name="Huber H."/>
            <person name="Wirth R."/>
            <person name="Goker M."/>
            <person name="Detter J.C."/>
            <person name="Woyke T."/>
            <person name="Bristow J."/>
            <person name="Eisen J.A."/>
            <person name="Markowitz V."/>
            <person name="Hugenholtz P."/>
            <person name="Klenk H.P."/>
            <person name="Kyrpides N.C."/>
        </authorList>
    </citation>
    <scope>NUCLEOTIDE SEQUENCE [LARGE SCALE GENOMIC DNA]</scope>
    <source>
        <strain evidence="12">ATCC 43054 / DSM 2088 / JCM 10308 / V24 S</strain>
    </source>
</reference>
<feature type="site" description="Increases nucleophilicity of active site Cys" evidence="8">
    <location>
        <position position="428"/>
    </location>
</feature>
<feature type="domain" description="CobQ/CobB/MinD/ParA nucleotide binding" evidence="9">
    <location>
        <begin position="3"/>
        <end position="185"/>
    </location>
</feature>
<evidence type="ECO:0000259" key="9">
    <source>
        <dbReference type="Pfam" id="PF01656"/>
    </source>
</evidence>
<dbReference type="Gene3D" id="3.40.50.880">
    <property type="match status" value="1"/>
</dbReference>
<dbReference type="SUPFAM" id="SSF52317">
    <property type="entry name" value="Class I glutamine amidotransferase-like"/>
    <property type="match status" value="1"/>
</dbReference>
<evidence type="ECO:0000256" key="5">
    <source>
        <dbReference type="ARBA" id="ARBA00022840"/>
    </source>
</evidence>
<dbReference type="InterPro" id="IPR002586">
    <property type="entry name" value="CobQ/CobB/MinD/ParA_Nub-bd_dom"/>
</dbReference>
<dbReference type="EC" id="6.3.5.12" evidence="8"/>
<protein>
    <recommendedName>
        <fullName evidence="8">Cobyrinate a,c-diamide synthase</fullName>
        <ecNumber evidence="8">6.3.5.11</ecNumber>
    </recommendedName>
    <alternativeName>
        <fullName evidence="8">Cobyrinic acid a,c-diamide synthetase</fullName>
    </alternativeName>
    <alternativeName>
        <fullName evidence="8">Ni-sirohydrochlorin a,c-diamide synthase</fullName>
        <ecNumber evidence="8">6.3.5.12</ecNumber>
    </alternativeName>
    <alternativeName>
        <fullName evidence="8">Ni-sirohydrochlorin a,c-diamide synthetase</fullName>
    </alternativeName>
</protein>
<evidence type="ECO:0000259" key="10">
    <source>
        <dbReference type="Pfam" id="PF07685"/>
    </source>
</evidence>
<keyword evidence="7 8" id="KW-0315">Glutamine amidotransferase</keyword>
<dbReference type="GO" id="GO:0005524">
    <property type="term" value="F:ATP binding"/>
    <property type="evidence" value="ECO:0007669"/>
    <property type="project" value="UniProtKB-UniRule"/>
</dbReference>
<dbReference type="InterPro" id="IPR029062">
    <property type="entry name" value="Class_I_gatase-like"/>
</dbReference>
<comment type="pathway">
    <text evidence="8">Cofactor biosynthesis; adenosylcobalamin biosynthesis; cob(II)yrinate a,c-diamide from sirohydrochlorin (anaerobic route): step 10/10.</text>
</comment>
<dbReference type="OrthoDB" id="8896at2157"/>
<comment type="cofactor">
    <cofactor evidence="1 8">
        <name>Mg(2+)</name>
        <dbReference type="ChEBI" id="CHEBI:18420"/>
    </cofactor>
</comment>
<dbReference type="InterPro" id="IPR004484">
    <property type="entry name" value="CbiA/CobB_synth"/>
</dbReference>
<dbReference type="Gene3D" id="3.40.50.300">
    <property type="entry name" value="P-loop containing nucleotide triphosphate hydrolases"/>
    <property type="match status" value="1"/>
</dbReference>
<dbReference type="KEGG" id="mfv:Mfer_0846"/>
<dbReference type="Pfam" id="PF01656">
    <property type="entry name" value="CbiA"/>
    <property type="match status" value="1"/>
</dbReference>
<dbReference type="UniPathway" id="UPA00148">
    <property type="reaction ID" value="UER00231"/>
</dbReference>
<name>E3GZB2_METFV</name>
<dbReference type="NCBIfam" id="NF002204">
    <property type="entry name" value="PRK01077.1"/>
    <property type="match status" value="1"/>
</dbReference>
<evidence type="ECO:0000256" key="3">
    <source>
        <dbReference type="ARBA" id="ARBA00022598"/>
    </source>
</evidence>
<comment type="catalytic activity">
    <reaction evidence="8">
        <text>cob(II)yrinate + 2 L-glutamine + 2 ATP + 2 H2O = cob(II)yrinate a,c diamide + 2 L-glutamate + 2 ADP + 2 phosphate + 2 H(+)</text>
        <dbReference type="Rhea" id="RHEA:26289"/>
        <dbReference type="ChEBI" id="CHEBI:15377"/>
        <dbReference type="ChEBI" id="CHEBI:15378"/>
        <dbReference type="ChEBI" id="CHEBI:29985"/>
        <dbReference type="ChEBI" id="CHEBI:30616"/>
        <dbReference type="ChEBI" id="CHEBI:43474"/>
        <dbReference type="ChEBI" id="CHEBI:58359"/>
        <dbReference type="ChEBI" id="CHEBI:58537"/>
        <dbReference type="ChEBI" id="CHEBI:58894"/>
        <dbReference type="ChEBI" id="CHEBI:456216"/>
        <dbReference type="EC" id="6.3.5.11"/>
    </reaction>
</comment>
<keyword evidence="6 8" id="KW-0460">Magnesium</keyword>
<dbReference type="GO" id="GO:0009236">
    <property type="term" value="P:cobalamin biosynthetic process"/>
    <property type="evidence" value="ECO:0007669"/>
    <property type="project" value="UniProtKB-UniRule"/>
</dbReference>
<sequence length="449" mass="50129">MRVVLAGTGSAVGKTTISTGIMRALSKEMKVQPFKVGPDYIDPTYHYLATGVPSRNLDSFFMSDDQIREAFCRGLEISNAKAGIIEGVRGLYEGISPISDVGSTSSIALALNSPVVLIMNTRSLVKSAAAIILGFEKLDPRVKIEGVILNFIKNRRHYLKTKKAIESLTDVKVLGGIPRKKELTVKQRHLGLIPAVENKKIIEYIDRWAKVVEENIDIDMLKEIMKDAGKIPSSRESLWVKENKKRVKIGLAYDKAFTFYYQENIEALEDNNAKIIKFSPCEDEMIPDVDGIYIGGGYPEIFSKELERNISMRKSIKKFHMDGRPIYAECGGLMYLMKALDSAKMCGIYPHIAKMTKNVQGLSYVIAKVENNNIISSKGEIIKGHEFHYSKIKITGNPKFAFRIMRGRGIVNSKDGLISNNTLANYMHIHVASYPKFAANFTRAALECG</sequence>
<dbReference type="PROSITE" id="PS51274">
    <property type="entry name" value="GATASE_COBBQ"/>
    <property type="match status" value="1"/>
</dbReference>
<dbReference type="AlphaFoldDB" id="E3GZB2"/>
<comment type="function">
    <text evidence="8">Catalyzes the ATP-dependent amidation of the two carboxylate groups at positions a and c of cobyrinate, using either L-glutamine or ammonia as the nitrogen source. Involved in the biosynthesis of the unique nickel-containing tetrapyrrole coenzyme F430, the prosthetic group of methyl-coenzyme M reductase (MCR), which plays a key role in methanogenesis and anaerobic methane oxidation. Catalyzes the ATP-dependent amidation of the two carboxylate groups at positions a and c of Ni-sirohydrochlorin, using L-glutamine or ammonia as the nitrogen source.</text>
</comment>
<evidence type="ECO:0000256" key="2">
    <source>
        <dbReference type="ARBA" id="ARBA00022573"/>
    </source>
</evidence>
<evidence type="ECO:0000256" key="8">
    <source>
        <dbReference type="HAMAP-Rule" id="MF_00027"/>
    </source>
</evidence>
<gene>
    <name evidence="8" type="primary">cbiA</name>
    <name evidence="8" type="synonym">cfbB</name>
    <name evidence="11" type="ordered locus">Mfer_0846</name>
</gene>
<dbReference type="Proteomes" id="UP000002315">
    <property type="component" value="Chromosome"/>
</dbReference>
<keyword evidence="4 8" id="KW-0547">Nucleotide-binding</keyword>
<evidence type="ECO:0000313" key="12">
    <source>
        <dbReference type="Proteomes" id="UP000002315"/>
    </source>
</evidence>
<dbReference type="GO" id="GO:0042242">
    <property type="term" value="F:cobyrinic acid a,c-diamide synthase activity"/>
    <property type="evidence" value="ECO:0007669"/>
    <property type="project" value="UniProtKB-UniRule"/>
</dbReference>
<dbReference type="SUPFAM" id="SSF52540">
    <property type="entry name" value="P-loop containing nucleoside triphosphate hydrolases"/>
    <property type="match status" value="1"/>
</dbReference>
<dbReference type="CDD" id="cd05388">
    <property type="entry name" value="CobB_N"/>
    <property type="match status" value="1"/>
</dbReference>
<proteinExistence type="inferred from homology"/>
<dbReference type="PANTHER" id="PTHR43873">
    <property type="entry name" value="COBYRINATE A,C-DIAMIDE SYNTHASE"/>
    <property type="match status" value="1"/>
</dbReference>
<dbReference type="HAMAP" id="MF_00027">
    <property type="entry name" value="CobB_CbiA"/>
    <property type="match status" value="1"/>
</dbReference>
<keyword evidence="8" id="KW-0484">Methanogenesis</keyword>
<feature type="domain" description="CobB/CobQ-like glutamine amidotransferase" evidence="10">
    <location>
        <begin position="248"/>
        <end position="433"/>
    </location>
</feature>
<evidence type="ECO:0000256" key="1">
    <source>
        <dbReference type="ARBA" id="ARBA00001946"/>
    </source>
</evidence>
<dbReference type="PANTHER" id="PTHR43873:SF1">
    <property type="entry name" value="COBYRINATE A,C-DIAMIDE SYNTHASE"/>
    <property type="match status" value="1"/>
</dbReference>
<organism evidence="11 12">
    <name type="scientific">Methanothermus fervidus (strain ATCC 43054 / DSM 2088 / JCM 10308 / V24 S)</name>
    <dbReference type="NCBI Taxonomy" id="523846"/>
    <lineage>
        <taxon>Archaea</taxon>
        <taxon>Methanobacteriati</taxon>
        <taxon>Methanobacteriota</taxon>
        <taxon>Methanomada group</taxon>
        <taxon>Methanobacteria</taxon>
        <taxon>Methanobacteriales</taxon>
        <taxon>Methanothermaceae</taxon>
        <taxon>Methanothermus</taxon>
    </lineage>
</organism>
<keyword evidence="5 8" id="KW-0067">ATP-binding</keyword>
<keyword evidence="2 8" id="KW-0169">Cobalamin biosynthesis</keyword>
<dbReference type="InterPro" id="IPR011698">
    <property type="entry name" value="GATase_3"/>
</dbReference>
<dbReference type="GO" id="GO:0015948">
    <property type="term" value="P:methanogenesis"/>
    <property type="evidence" value="ECO:0007669"/>
    <property type="project" value="UniProtKB-KW"/>
</dbReference>
<evidence type="ECO:0000256" key="6">
    <source>
        <dbReference type="ARBA" id="ARBA00022842"/>
    </source>
</evidence>
<dbReference type="NCBIfam" id="TIGR00379">
    <property type="entry name" value="cobB"/>
    <property type="match status" value="1"/>
</dbReference>
<comment type="domain">
    <text evidence="8">Comprises of two domains. The C-terminal domain contains the binding site for glutamine and catalyzes the hydrolysis of this substrate to glutamate and ammonia. The N-terminal domain is anticipated to bind ATP, and cobyrinate or Ni-sirohydrochlorin, and catalyzes the ultimate synthesis of the diamide product. The ammonia produced via the glutaminase domain is probably translocated to the adjacent domain via a molecular tunnel, where it reacts with an activated intermediate.</text>
</comment>
<evidence type="ECO:0000256" key="4">
    <source>
        <dbReference type="ARBA" id="ARBA00022741"/>
    </source>
</evidence>
<dbReference type="Pfam" id="PF07685">
    <property type="entry name" value="GATase_3"/>
    <property type="match status" value="1"/>
</dbReference>
<accession>E3GZB2</accession>